<reference evidence="3" key="2">
    <citation type="submission" date="2018-07" db="EMBL/GenBank/DDBJ databases">
        <authorList>
            <consortium name="NCBI Pathogen Detection Project"/>
        </authorList>
    </citation>
    <scope>NUCLEOTIDE SEQUENCE</scope>
    <source>
        <strain evidence="3">128-87</strain>
    </source>
</reference>
<dbReference type="InterPro" id="IPR011250">
    <property type="entry name" value="OMP/PagP_B-barrel"/>
</dbReference>
<accession>A0A735VXE0</accession>
<protein>
    <submittedName>
        <fullName evidence="3">Porin family protein</fullName>
    </submittedName>
</protein>
<organism evidence="3">
    <name type="scientific">Salmonella enterica subsp. diarizonae serovar 48:i:z</name>
    <dbReference type="NCBI Taxonomy" id="1192842"/>
    <lineage>
        <taxon>Bacteria</taxon>
        <taxon>Pseudomonadati</taxon>
        <taxon>Pseudomonadota</taxon>
        <taxon>Gammaproteobacteria</taxon>
        <taxon>Enterobacterales</taxon>
        <taxon>Enterobacteriaceae</taxon>
        <taxon>Salmonella</taxon>
    </lineage>
</organism>
<reference evidence="3" key="1">
    <citation type="journal article" date="2018" name="Genome Biol.">
        <title>SKESA: strategic k-mer extension for scrupulous assemblies.</title>
        <authorList>
            <person name="Souvorov A."/>
            <person name="Agarwala R."/>
            <person name="Lipman D.J."/>
        </authorList>
    </citation>
    <scope>NUCLEOTIDE SEQUENCE</scope>
    <source>
        <strain evidence="3">128-87</strain>
    </source>
</reference>
<dbReference type="AlphaFoldDB" id="A0A735VXE0"/>
<feature type="domain" description="Outer membrane protein beta-barrel" evidence="2">
    <location>
        <begin position="18"/>
        <end position="207"/>
    </location>
</feature>
<keyword evidence="1" id="KW-0732">Signal</keyword>
<evidence type="ECO:0000256" key="1">
    <source>
        <dbReference type="ARBA" id="ARBA00022729"/>
    </source>
</evidence>
<dbReference type="EMBL" id="DAASUW010000016">
    <property type="protein sequence ID" value="HAE7123025.1"/>
    <property type="molecule type" value="Genomic_DNA"/>
</dbReference>
<dbReference type="Gene3D" id="2.40.160.20">
    <property type="match status" value="1"/>
</dbReference>
<gene>
    <name evidence="3" type="ORF">GND69_002804</name>
</gene>
<dbReference type="InterPro" id="IPR027385">
    <property type="entry name" value="Beta-barrel_OMP"/>
</dbReference>
<dbReference type="Pfam" id="PF13505">
    <property type="entry name" value="OMP_b-brl"/>
    <property type="match status" value="1"/>
</dbReference>
<name>A0A735VXE0_SALDZ</name>
<sequence length="237" mass="26216">MWVNTKRSSDDEKKIPLIALPFILSAGQVMAATSEEGYYASAKYVYSEQHASDQDSSSRPGVGQFVNGKEKDRLSSASLAAGYQYGNGWRTEGEYTFRQKTEFTSGSTVFPTSFNHLKLKTERLMMNAYRDYDVGYGVSFFGTAGLGIARVKAGGWQGNTSREYASGTQNNLAWTLGAGVSYSPVERLSFDAGYRYTDMGKIESGYNTFGNVRGLKDEQMKARLASGEFTMGIRYLF</sequence>
<evidence type="ECO:0000313" key="3">
    <source>
        <dbReference type="EMBL" id="HAE7123025.1"/>
    </source>
</evidence>
<dbReference type="SUPFAM" id="SSF56925">
    <property type="entry name" value="OMPA-like"/>
    <property type="match status" value="1"/>
</dbReference>
<proteinExistence type="predicted"/>
<comment type="caution">
    <text evidence="3">The sequence shown here is derived from an EMBL/GenBank/DDBJ whole genome shotgun (WGS) entry which is preliminary data.</text>
</comment>
<evidence type="ECO:0000259" key="2">
    <source>
        <dbReference type="Pfam" id="PF13505"/>
    </source>
</evidence>